<accession>A0AAD3DLI5</accession>
<evidence type="ECO:0000313" key="1">
    <source>
        <dbReference type="EMBL" id="GFR44051.1"/>
    </source>
</evidence>
<dbReference type="AlphaFoldDB" id="A0AAD3DLI5"/>
<organism evidence="1 2">
    <name type="scientific">Astrephomene gubernaculifera</name>
    <dbReference type="NCBI Taxonomy" id="47775"/>
    <lineage>
        <taxon>Eukaryota</taxon>
        <taxon>Viridiplantae</taxon>
        <taxon>Chlorophyta</taxon>
        <taxon>core chlorophytes</taxon>
        <taxon>Chlorophyceae</taxon>
        <taxon>CS clade</taxon>
        <taxon>Chlamydomonadales</taxon>
        <taxon>Astrephomenaceae</taxon>
        <taxon>Astrephomene</taxon>
    </lineage>
</organism>
<comment type="caution">
    <text evidence="1">The sequence shown here is derived from an EMBL/GenBank/DDBJ whole genome shotgun (WGS) entry which is preliminary data.</text>
</comment>
<feature type="non-terminal residue" evidence="1">
    <location>
        <position position="1"/>
    </location>
</feature>
<gene>
    <name evidence="1" type="ORF">Agub_g5211</name>
</gene>
<evidence type="ECO:0000313" key="2">
    <source>
        <dbReference type="Proteomes" id="UP001054857"/>
    </source>
</evidence>
<sequence length="202" mass="21650">MAQLSHRLGDLRTHCLWNNRTRHHAKSICRAQCTSGAPVDSARTCMSLDRRTVLFGALAAIQGSLAPSSKAGMLDGTVEWWKGRKRANSAKLIAPIKVAQQRLEAAAAMLADGSGSMLDVLQLVRASSLNCYTFEALPGDSLETRASLLTQAANLSDPCTFRIIVKNVVDFAPPEAKERGAALLSSLILAYQKLDSEAEAAA</sequence>
<dbReference type="Proteomes" id="UP001054857">
    <property type="component" value="Unassembled WGS sequence"/>
</dbReference>
<name>A0AAD3DLI5_9CHLO</name>
<protein>
    <submittedName>
        <fullName evidence="1">Uncharacterized protein</fullName>
    </submittedName>
</protein>
<keyword evidence="2" id="KW-1185">Reference proteome</keyword>
<reference evidence="1 2" key="1">
    <citation type="journal article" date="2021" name="Sci. Rep.">
        <title>Genome sequencing of the multicellular alga Astrephomene provides insights into convergent evolution of germ-soma differentiation.</title>
        <authorList>
            <person name="Yamashita S."/>
            <person name="Yamamoto K."/>
            <person name="Matsuzaki R."/>
            <person name="Suzuki S."/>
            <person name="Yamaguchi H."/>
            <person name="Hirooka S."/>
            <person name="Minakuchi Y."/>
            <person name="Miyagishima S."/>
            <person name="Kawachi M."/>
            <person name="Toyoda A."/>
            <person name="Nozaki H."/>
        </authorList>
    </citation>
    <scope>NUCLEOTIDE SEQUENCE [LARGE SCALE GENOMIC DNA]</scope>
    <source>
        <strain evidence="1 2">NIES-4017</strain>
    </source>
</reference>
<proteinExistence type="predicted"/>
<dbReference type="EMBL" id="BMAR01000006">
    <property type="protein sequence ID" value="GFR44051.1"/>
    <property type="molecule type" value="Genomic_DNA"/>
</dbReference>